<dbReference type="InterPro" id="IPR009078">
    <property type="entry name" value="Ferritin-like_SF"/>
</dbReference>
<reference evidence="2 3" key="1">
    <citation type="submission" date="2021-03" db="EMBL/GenBank/DDBJ databases">
        <title>Whole genome sequence of Jiella sp. MQZ13P-4.</title>
        <authorList>
            <person name="Tuo L."/>
        </authorList>
    </citation>
    <scope>NUCLEOTIDE SEQUENCE [LARGE SCALE GENOMIC DNA]</scope>
    <source>
        <strain evidence="2 3">MQZ13P-4</strain>
    </source>
</reference>
<dbReference type="EMBL" id="JAFMPY010000036">
    <property type="protein sequence ID" value="MBO0906301.1"/>
    <property type="molecule type" value="Genomic_DNA"/>
</dbReference>
<dbReference type="CDD" id="cd07909">
    <property type="entry name" value="YciF"/>
    <property type="match status" value="1"/>
</dbReference>
<keyword evidence="3" id="KW-1185">Reference proteome</keyword>
<keyword evidence="1" id="KW-0175">Coiled coil</keyword>
<accession>A0ABS3J9E8</accession>
<dbReference type="Pfam" id="PF05974">
    <property type="entry name" value="DUF892"/>
    <property type="match status" value="1"/>
</dbReference>
<name>A0ABS3J9E8_9HYPH</name>
<dbReference type="SUPFAM" id="SSF47240">
    <property type="entry name" value="Ferritin-like"/>
    <property type="match status" value="1"/>
</dbReference>
<gene>
    <name evidence="2" type="ORF">J1C47_21845</name>
</gene>
<protein>
    <submittedName>
        <fullName evidence="2">Ferritin-like domain-containing protein</fullName>
    </submittedName>
</protein>
<proteinExistence type="predicted"/>
<dbReference type="InterPro" id="IPR010287">
    <property type="entry name" value="DUF892_YciF-like"/>
</dbReference>
<dbReference type="Gene3D" id="1.20.1260.10">
    <property type="match status" value="1"/>
</dbReference>
<dbReference type="InterPro" id="IPR012347">
    <property type="entry name" value="Ferritin-like"/>
</dbReference>
<evidence type="ECO:0000313" key="2">
    <source>
        <dbReference type="EMBL" id="MBO0906301.1"/>
    </source>
</evidence>
<dbReference type="PANTHER" id="PTHR30565">
    <property type="entry name" value="PROTEIN YCIF"/>
    <property type="match status" value="1"/>
</dbReference>
<dbReference type="PANTHER" id="PTHR30565:SF9">
    <property type="entry name" value="PROTEIN YCIF"/>
    <property type="match status" value="1"/>
</dbReference>
<evidence type="ECO:0000313" key="3">
    <source>
        <dbReference type="Proteomes" id="UP000664288"/>
    </source>
</evidence>
<feature type="coiled-coil region" evidence="1">
    <location>
        <begin position="48"/>
        <end position="97"/>
    </location>
</feature>
<dbReference type="InterPro" id="IPR047114">
    <property type="entry name" value="YciF"/>
</dbReference>
<sequence length="163" mass="17955">MSVKSLDDLFLHTLQDIYYAEKTITKALPKMSKKVTSTDVKKAFDSHLEETKGQIERLEAVFKSLGQKPKAEKCPAIEGIVSEAEELMDEIEDAETLDAALIAAAQAVEHYEMTRYGTLVSWAETLGHTEAITLLGETLKQEKAADAKLTKIAESKVNKKAVA</sequence>
<evidence type="ECO:0000256" key="1">
    <source>
        <dbReference type="SAM" id="Coils"/>
    </source>
</evidence>
<dbReference type="Proteomes" id="UP000664288">
    <property type="component" value="Unassembled WGS sequence"/>
</dbReference>
<comment type="caution">
    <text evidence="2">The sequence shown here is derived from an EMBL/GenBank/DDBJ whole genome shotgun (WGS) entry which is preliminary data.</text>
</comment>
<organism evidence="2 3">
    <name type="scientific">Jiella sonneratiae</name>
    <dbReference type="NCBI Taxonomy" id="2816856"/>
    <lineage>
        <taxon>Bacteria</taxon>
        <taxon>Pseudomonadati</taxon>
        <taxon>Pseudomonadota</taxon>
        <taxon>Alphaproteobacteria</taxon>
        <taxon>Hyphomicrobiales</taxon>
        <taxon>Aurantimonadaceae</taxon>
        <taxon>Jiella</taxon>
    </lineage>
</organism>